<protein>
    <recommendedName>
        <fullName evidence="4">F-box domain-containing protein</fullName>
    </recommendedName>
</protein>
<gene>
    <name evidence="2" type="ORF">SCP_1602630</name>
</gene>
<accession>A0A401H5G6</accession>
<dbReference type="STRING" id="139825.A0A401H5G6"/>
<dbReference type="AlphaFoldDB" id="A0A401H5G6"/>
<dbReference type="SUPFAM" id="SSF52047">
    <property type="entry name" value="RNI-like"/>
    <property type="match status" value="1"/>
</dbReference>
<proteinExistence type="predicted"/>
<dbReference type="Gene3D" id="3.80.10.10">
    <property type="entry name" value="Ribonuclease Inhibitor"/>
    <property type="match status" value="1"/>
</dbReference>
<dbReference type="Proteomes" id="UP000287166">
    <property type="component" value="Unassembled WGS sequence"/>
</dbReference>
<evidence type="ECO:0000256" key="1">
    <source>
        <dbReference type="SAM" id="SignalP"/>
    </source>
</evidence>
<dbReference type="EMBL" id="BFAD01000016">
    <property type="protein sequence ID" value="GBE89600.1"/>
    <property type="molecule type" value="Genomic_DNA"/>
</dbReference>
<feature type="signal peptide" evidence="1">
    <location>
        <begin position="1"/>
        <end position="16"/>
    </location>
</feature>
<dbReference type="InParanoid" id="A0A401H5G6"/>
<organism evidence="2 3">
    <name type="scientific">Sparassis crispa</name>
    <dbReference type="NCBI Taxonomy" id="139825"/>
    <lineage>
        <taxon>Eukaryota</taxon>
        <taxon>Fungi</taxon>
        <taxon>Dikarya</taxon>
        <taxon>Basidiomycota</taxon>
        <taxon>Agaricomycotina</taxon>
        <taxon>Agaricomycetes</taxon>
        <taxon>Polyporales</taxon>
        <taxon>Sparassidaceae</taxon>
        <taxon>Sparassis</taxon>
    </lineage>
</organism>
<evidence type="ECO:0000313" key="3">
    <source>
        <dbReference type="Proteomes" id="UP000287166"/>
    </source>
</evidence>
<keyword evidence="1" id="KW-0732">Signal</keyword>
<reference evidence="2 3" key="1">
    <citation type="journal article" date="2018" name="Sci. Rep.">
        <title>Genome sequence of the cauliflower mushroom Sparassis crispa (Hanabiratake) and its association with beneficial usage.</title>
        <authorList>
            <person name="Kiyama R."/>
            <person name="Furutani Y."/>
            <person name="Kawaguchi K."/>
            <person name="Nakanishi T."/>
        </authorList>
    </citation>
    <scope>NUCLEOTIDE SEQUENCE [LARGE SCALE GENOMIC DNA]</scope>
</reference>
<feature type="chain" id="PRO_5019318450" description="F-box domain-containing protein" evidence="1">
    <location>
        <begin position="17"/>
        <end position="516"/>
    </location>
</feature>
<dbReference type="GeneID" id="38786517"/>
<dbReference type="RefSeq" id="XP_027620513.1">
    <property type="nucleotide sequence ID" value="XM_027764712.1"/>
</dbReference>
<name>A0A401H5G6_9APHY</name>
<dbReference type="OrthoDB" id="2663142at2759"/>
<dbReference type="InterPro" id="IPR032675">
    <property type="entry name" value="LRR_dom_sf"/>
</dbReference>
<sequence>MHAALLIDEILQVILGQCSDWPDQEYRRVLCQIAKCCRAWKDPALDRLWNRLDNIEPLLRLLPMQLLRRNASLNYNVHVDNLANFRTYASRVRHVTHRGALPVSPLLQSIILMPKLSHVVLRGEGCEVAPCFKTSRALRHLNITLNHYNKERPHSMLLRSDAVATYLDSLNAWDVDLQTLRLRGRLSAQLSMTLASLTTLRTLLLYAGDSLTAQMLLAIANFPRLRRLDVQATHINPSTFFETLSPSAPPLFPTLQNLKISCQPDFLAALLQTLPVGVLQKVQIDTAYSPISFHPSFERLSLIGSHSLEELCVEAFIPSDDVEYSGAVHSDRALTISALRPLAGLKALRRFSIHGTAPPDFCDGDIEQIAAWWPRLSLLNLGLIEDFHADAFSRLTPAVFFVLAKLCRELKSLTLPVDILDSALPLPPPGAHLAISLCSLRSLSIGTAPLSLDCISVFVRHVVAAFPGVENVDSTSWGGYWLEHAEECIDLRPGAVGPLSDRIVVGDRRYRFVTHS</sequence>
<evidence type="ECO:0008006" key="4">
    <source>
        <dbReference type="Google" id="ProtNLM"/>
    </source>
</evidence>
<evidence type="ECO:0000313" key="2">
    <source>
        <dbReference type="EMBL" id="GBE89600.1"/>
    </source>
</evidence>
<keyword evidence="3" id="KW-1185">Reference proteome</keyword>
<comment type="caution">
    <text evidence="2">The sequence shown here is derived from an EMBL/GenBank/DDBJ whole genome shotgun (WGS) entry which is preliminary data.</text>
</comment>